<gene>
    <name evidence="1" type="ORF">GHC57_01890</name>
</gene>
<dbReference type="RefSeq" id="WP_153340556.1">
    <property type="nucleotide sequence ID" value="NZ_WIVE01000002.1"/>
</dbReference>
<dbReference type="AlphaFoldDB" id="A0A7X1ZB17"/>
<comment type="caution">
    <text evidence="1">The sequence shown here is derived from an EMBL/GenBank/DDBJ whole genome shotgun (WGS) entry which is preliminary data.</text>
</comment>
<sequence>MVSALSGSGTISLLNGTASLTGGANKTSLMMTRIGERMFETMRKQTDQVNAAFDARIESLSARQGTIAGRARDASRILDGVEKSEEQITEIKGYLRDLKTIVAKAVKNPSASDFYSEQFNAKITEINRAANRYSGDFNLIGRPNDLTLLPDKKTVQVSDFGGNLELQAKYAGTSFNIKGTGDSAGLFYQNKSTSNVMYKVERIGNDDSLSVVGHDQGRISNLVVGDDGSISFDVDGGASSFTGTLQKGGLEIMPSWFYGDLSDATGTDDAMTAIRKAEKLLQDASFSVTQVKIQVEPKLRRLEQDKQELLDEMSKASGEQYRKVAEIEDETRAQYNAIESSLNSQASALSGYQSILASGTSGKFVNTLG</sequence>
<reference evidence="1 2" key="1">
    <citation type="submission" date="2019-10" db="EMBL/GenBank/DDBJ databases">
        <title>Draft whole-genome sequence of the purple nonsulfur photosynthetic bacterium Roseospira navarrensis DSM 15114.</title>
        <authorList>
            <person name="Kyndt J.A."/>
            <person name="Meyer T.E."/>
        </authorList>
    </citation>
    <scope>NUCLEOTIDE SEQUENCE [LARGE SCALE GENOMIC DNA]</scope>
    <source>
        <strain evidence="1 2">DSM 15114</strain>
    </source>
</reference>
<evidence type="ECO:0000313" key="1">
    <source>
        <dbReference type="EMBL" id="MQX35261.1"/>
    </source>
</evidence>
<dbReference type="Proteomes" id="UP000434582">
    <property type="component" value="Unassembled WGS sequence"/>
</dbReference>
<evidence type="ECO:0008006" key="3">
    <source>
        <dbReference type="Google" id="ProtNLM"/>
    </source>
</evidence>
<accession>A0A7X1ZB17</accession>
<evidence type="ECO:0000313" key="2">
    <source>
        <dbReference type="Proteomes" id="UP000434582"/>
    </source>
</evidence>
<proteinExistence type="predicted"/>
<name>A0A7X1ZB17_9PROT</name>
<dbReference type="OrthoDB" id="8479983at2"/>
<dbReference type="EMBL" id="WIVE01000002">
    <property type="protein sequence ID" value="MQX35261.1"/>
    <property type="molecule type" value="Genomic_DNA"/>
</dbReference>
<keyword evidence="2" id="KW-1185">Reference proteome</keyword>
<protein>
    <recommendedName>
        <fullName evidence="3">Flagellin</fullName>
    </recommendedName>
</protein>
<organism evidence="1 2">
    <name type="scientific">Roseospira navarrensis</name>
    <dbReference type="NCBI Taxonomy" id="140058"/>
    <lineage>
        <taxon>Bacteria</taxon>
        <taxon>Pseudomonadati</taxon>
        <taxon>Pseudomonadota</taxon>
        <taxon>Alphaproteobacteria</taxon>
        <taxon>Rhodospirillales</taxon>
        <taxon>Rhodospirillaceae</taxon>
        <taxon>Roseospira</taxon>
    </lineage>
</organism>